<evidence type="ECO:0000313" key="2">
    <source>
        <dbReference type="EMBL" id="MBC9225387.1"/>
    </source>
</evidence>
<dbReference type="RefSeq" id="WP_187768626.1">
    <property type="nucleotide sequence ID" value="NZ_JACTVM010000001.1"/>
</dbReference>
<dbReference type="Proteomes" id="UP000620591">
    <property type="component" value="Unassembled WGS sequence"/>
</dbReference>
<sequence>MTHSVSLPRELRSARLRALGVLAVHVGDLGEALDAVDDVVAAVRHDRPSADSLLEQAWASSGRTDPVPHVPEDDASAVLTVLSACSHSSLPMAARIALMLAVAGGFPTDEIARSFAVSDATMARRLTWSQDRARGLLGQRIPPELTAQHLNCVLDVLMLVFDDGIVHPHCHLDLPYEAVETMRVLVEQFPAEPEPRAALAIMLLTRARRDARVAPDGSLIPFGEQDRSRWHRDEIDEGLFLLRASRRQNPTGPYQVRATIQAEHVTAASAADTDWDRILALHDQLMILAPSDLVALSRATSLAEVRGADVALQLVEGFDLDSHLYHATRADLLARLGHHEEADRAWTAAVARVRSAREHARLRGALEG</sequence>
<feature type="domain" description="DUF6596" evidence="1">
    <location>
        <begin position="150"/>
        <end position="245"/>
    </location>
</feature>
<dbReference type="Pfam" id="PF20239">
    <property type="entry name" value="DUF6596"/>
    <property type="match status" value="1"/>
</dbReference>
<dbReference type="EMBL" id="JACTVM010000001">
    <property type="protein sequence ID" value="MBC9225387.1"/>
    <property type="molecule type" value="Genomic_DNA"/>
</dbReference>
<evidence type="ECO:0000259" key="1">
    <source>
        <dbReference type="Pfam" id="PF20239"/>
    </source>
</evidence>
<name>A0A8I0EU31_9ACTN</name>
<dbReference type="PANTHER" id="PTHR47756">
    <property type="entry name" value="BLL6612 PROTEIN-RELATED"/>
    <property type="match status" value="1"/>
</dbReference>
<dbReference type="PANTHER" id="PTHR47756:SF2">
    <property type="entry name" value="BLL6612 PROTEIN"/>
    <property type="match status" value="1"/>
</dbReference>
<accession>A0A8I0EU31</accession>
<dbReference type="AlphaFoldDB" id="A0A8I0EU31"/>
<proteinExistence type="predicted"/>
<gene>
    <name evidence="2" type="ORF">IBG24_03550</name>
</gene>
<protein>
    <submittedName>
        <fullName evidence="2">RNA polymerase sigma factor</fullName>
    </submittedName>
</protein>
<organism evidence="2 3">
    <name type="scientific">Aeromicrobium senzhongii</name>
    <dbReference type="NCBI Taxonomy" id="2663859"/>
    <lineage>
        <taxon>Bacteria</taxon>
        <taxon>Bacillati</taxon>
        <taxon>Actinomycetota</taxon>
        <taxon>Actinomycetes</taxon>
        <taxon>Propionibacteriales</taxon>
        <taxon>Nocardioidaceae</taxon>
        <taxon>Aeromicrobium</taxon>
    </lineage>
</organism>
<evidence type="ECO:0000313" key="3">
    <source>
        <dbReference type="Proteomes" id="UP000620591"/>
    </source>
</evidence>
<reference evidence="2" key="1">
    <citation type="submission" date="2020-09" db="EMBL/GenBank/DDBJ databases">
        <title>Novel species in genus Aeromicrobium.</title>
        <authorList>
            <person name="Zhang G."/>
        </authorList>
    </citation>
    <scope>NUCLEOTIDE SEQUENCE</scope>
    <source>
        <strain evidence="2">Zg-636</strain>
    </source>
</reference>
<comment type="caution">
    <text evidence="2">The sequence shown here is derived from an EMBL/GenBank/DDBJ whole genome shotgun (WGS) entry which is preliminary data.</text>
</comment>
<dbReference type="InterPro" id="IPR046531">
    <property type="entry name" value="DUF6596"/>
</dbReference>